<dbReference type="AlphaFoldDB" id="A0A6M3LUQ2"/>
<accession>A0A6M3LUQ2</accession>
<proteinExistence type="predicted"/>
<reference evidence="1" key="1">
    <citation type="submission" date="2020-03" db="EMBL/GenBank/DDBJ databases">
        <title>The deep terrestrial virosphere.</title>
        <authorList>
            <person name="Holmfeldt K."/>
            <person name="Nilsson E."/>
            <person name="Simone D."/>
            <person name="Lopez-Fernandez M."/>
            <person name="Wu X."/>
            <person name="de Brujin I."/>
            <person name="Lundin D."/>
            <person name="Andersson A."/>
            <person name="Bertilsson S."/>
            <person name="Dopson M."/>
        </authorList>
    </citation>
    <scope>NUCLEOTIDE SEQUENCE</scope>
    <source>
        <strain evidence="1">MM171A01247</strain>
    </source>
</reference>
<feature type="non-terminal residue" evidence="1">
    <location>
        <position position="1"/>
    </location>
</feature>
<protein>
    <submittedName>
        <fullName evidence="1">Uncharacterized protein</fullName>
    </submittedName>
</protein>
<dbReference type="EMBL" id="MT143636">
    <property type="protein sequence ID" value="QJA99216.1"/>
    <property type="molecule type" value="Genomic_DNA"/>
</dbReference>
<name>A0A6M3LUQ2_9ZZZZ</name>
<sequence>MEYTYITTEAEDKALDSGAKRQGKTAGELFHIIVSADLGTLVRNEEGHATEELKAVYDKIKDKDKADIDKILDKYKEKKPKPEPIEPEPIP</sequence>
<gene>
    <name evidence="1" type="ORF">MM171A01247_0001</name>
</gene>
<organism evidence="1">
    <name type="scientific">viral metagenome</name>
    <dbReference type="NCBI Taxonomy" id="1070528"/>
    <lineage>
        <taxon>unclassified sequences</taxon>
        <taxon>metagenomes</taxon>
        <taxon>organismal metagenomes</taxon>
    </lineage>
</organism>
<evidence type="ECO:0000313" key="1">
    <source>
        <dbReference type="EMBL" id="QJA99216.1"/>
    </source>
</evidence>